<dbReference type="InterPro" id="IPR016159">
    <property type="entry name" value="Cullin_repeat-like_dom_sf"/>
</dbReference>
<protein>
    <submittedName>
        <fullName evidence="5">Exocyst complex component EXO84C</fullName>
    </submittedName>
</protein>
<accession>A0ABD1PQK7</accession>
<evidence type="ECO:0000256" key="3">
    <source>
        <dbReference type="ARBA" id="ARBA00022483"/>
    </source>
</evidence>
<evidence type="ECO:0000313" key="6">
    <source>
        <dbReference type="Proteomes" id="UP001604336"/>
    </source>
</evidence>
<keyword evidence="3" id="KW-0268">Exocytosis</keyword>
<comment type="caution">
    <text evidence="5">The sequence shown here is derived from an EMBL/GenBank/DDBJ whole genome shotgun (WGS) entry which is preliminary data.</text>
</comment>
<evidence type="ECO:0000313" key="5">
    <source>
        <dbReference type="EMBL" id="KAL2466201.1"/>
    </source>
</evidence>
<evidence type="ECO:0000256" key="1">
    <source>
        <dbReference type="ARBA" id="ARBA00007210"/>
    </source>
</evidence>
<dbReference type="SUPFAM" id="SSF74788">
    <property type="entry name" value="Cullin repeat-like"/>
    <property type="match status" value="1"/>
</dbReference>
<dbReference type="EMBL" id="JBFOLK010000013">
    <property type="protein sequence ID" value="KAL2466201.1"/>
    <property type="molecule type" value="Genomic_DNA"/>
</dbReference>
<comment type="similarity">
    <text evidence="1">Belongs to the EXO84 family.</text>
</comment>
<feature type="region of interest" description="Disordered" evidence="4">
    <location>
        <begin position="14"/>
        <end position="38"/>
    </location>
</feature>
<dbReference type="InterPro" id="IPR033961">
    <property type="entry name" value="Exo84"/>
</dbReference>
<proteinExistence type="inferred from homology"/>
<keyword evidence="6" id="KW-1185">Reference proteome</keyword>
<dbReference type="PANTHER" id="PTHR21426">
    <property type="entry name" value="EXOCYST COMPLEX COMPONENT 8"/>
    <property type="match status" value="1"/>
</dbReference>
<keyword evidence="2" id="KW-0813">Transport</keyword>
<dbReference type="Proteomes" id="UP001604336">
    <property type="component" value="Unassembled WGS sequence"/>
</dbReference>
<evidence type="ECO:0000256" key="2">
    <source>
        <dbReference type="ARBA" id="ARBA00022448"/>
    </source>
</evidence>
<dbReference type="PANTHER" id="PTHR21426:SF2">
    <property type="entry name" value="EXOCYST COMPLEX COMPONENT EXO84C"/>
    <property type="match status" value="1"/>
</dbReference>
<gene>
    <name evidence="5" type="ORF">Adt_42052</name>
</gene>
<name>A0ABD1PQK7_9LAMI</name>
<evidence type="ECO:0000256" key="4">
    <source>
        <dbReference type="SAM" id="MobiDB-lite"/>
    </source>
</evidence>
<dbReference type="AlphaFoldDB" id="A0ABD1PQK7"/>
<reference evidence="6" key="1">
    <citation type="submission" date="2024-07" db="EMBL/GenBank/DDBJ databases">
        <title>Two chromosome-level genome assemblies of Korean endemic species Abeliophyllum distichum and Forsythia ovata (Oleaceae).</title>
        <authorList>
            <person name="Jang H."/>
        </authorList>
    </citation>
    <scope>NUCLEOTIDE SEQUENCE [LARGE SCALE GENOMIC DNA]</scope>
</reference>
<organism evidence="5 6">
    <name type="scientific">Abeliophyllum distichum</name>
    <dbReference type="NCBI Taxonomy" id="126358"/>
    <lineage>
        <taxon>Eukaryota</taxon>
        <taxon>Viridiplantae</taxon>
        <taxon>Streptophyta</taxon>
        <taxon>Embryophyta</taxon>
        <taxon>Tracheophyta</taxon>
        <taxon>Spermatophyta</taxon>
        <taxon>Magnoliopsida</taxon>
        <taxon>eudicotyledons</taxon>
        <taxon>Gunneridae</taxon>
        <taxon>Pentapetalae</taxon>
        <taxon>asterids</taxon>
        <taxon>lamiids</taxon>
        <taxon>Lamiales</taxon>
        <taxon>Oleaceae</taxon>
        <taxon>Forsythieae</taxon>
        <taxon>Abeliophyllum</taxon>
    </lineage>
</organism>
<dbReference type="GO" id="GO:0006887">
    <property type="term" value="P:exocytosis"/>
    <property type="evidence" value="ECO:0007669"/>
    <property type="project" value="UniProtKB-KW"/>
</dbReference>
<sequence>MKILNEFIYHPSEEEDDTCNEFYSEDEKSLNGQDDSDDSDIEEAIEVINVEERSHPELKRSVEGSTAESLFKSALLKSKSMLENQLIEISQQPSVGILELKKVLSSLLKLGKEWKIESLARLVKENAPSSETASALRAASVCVQASLNHYSTLNSQGLQLFKFLLVLLHPYVEEVLELNCRRARRVVLDLVGGDESITLSPQFASPLSTFATSSDTMHYLGSLQQLSAVVGDILLGREKIQKVLLARLTETVVMWLSDEQEFWGVLEHNSAPLQPAGLQQLILDMHFIVEIARFAGLLTITFLSM</sequence>